<feature type="transmembrane region" description="Helical" evidence="1">
    <location>
        <begin position="53"/>
        <end position="78"/>
    </location>
</feature>
<comment type="caution">
    <text evidence="2">The sequence shown here is derived from an EMBL/GenBank/DDBJ whole genome shotgun (WGS) entry which is preliminary data.</text>
</comment>
<name>A0A917MXI1_9BACT</name>
<organism evidence="2 3">
    <name type="scientific">Filimonas zeae</name>
    <dbReference type="NCBI Taxonomy" id="1737353"/>
    <lineage>
        <taxon>Bacteria</taxon>
        <taxon>Pseudomonadati</taxon>
        <taxon>Bacteroidota</taxon>
        <taxon>Chitinophagia</taxon>
        <taxon>Chitinophagales</taxon>
        <taxon>Chitinophagaceae</taxon>
        <taxon>Filimonas</taxon>
    </lineage>
</organism>
<accession>A0A917MXI1</accession>
<feature type="transmembrane region" description="Helical" evidence="1">
    <location>
        <begin position="90"/>
        <end position="110"/>
    </location>
</feature>
<gene>
    <name evidence="2" type="ORF">GCM10011379_35150</name>
</gene>
<dbReference type="AlphaFoldDB" id="A0A917MXI1"/>
<evidence type="ECO:0000256" key="1">
    <source>
        <dbReference type="SAM" id="Phobius"/>
    </source>
</evidence>
<keyword evidence="1" id="KW-0812">Transmembrane</keyword>
<reference evidence="2" key="2">
    <citation type="submission" date="2020-09" db="EMBL/GenBank/DDBJ databases">
        <authorList>
            <person name="Sun Q."/>
            <person name="Zhou Y."/>
        </authorList>
    </citation>
    <scope>NUCLEOTIDE SEQUENCE</scope>
    <source>
        <strain evidence="2">CGMCC 1.15290</strain>
    </source>
</reference>
<dbReference type="Proteomes" id="UP000627292">
    <property type="component" value="Unassembled WGS sequence"/>
</dbReference>
<keyword evidence="1" id="KW-1133">Transmembrane helix</keyword>
<protein>
    <submittedName>
        <fullName evidence="2">Uncharacterized protein</fullName>
    </submittedName>
</protein>
<feature type="transmembrane region" description="Helical" evidence="1">
    <location>
        <begin position="12"/>
        <end position="33"/>
    </location>
</feature>
<sequence length="120" mass="13486">MQTAFSKTDNTARHLTATIVHIQFMLGMVLYFQSPVTAYFRQHTSSAVHQPDFLFFGLIHALLMLAAVVVVTFGSALAKRQAADAHKHKTLLTWYLIAFVVVVIAIPWPFSPLAHRPLIR</sequence>
<evidence type="ECO:0000313" key="3">
    <source>
        <dbReference type="Proteomes" id="UP000627292"/>
    </source>
</evidence>
<proteinExistence type="predicted"/>
<dbReference type="EMBL" id="BMIB01000003">
    <property type="protein sequence ID" value="GGH73536.1"/>
    <property type="molecule type" value="Genomic_DNA"/>
</dbReference>
<keyword evidence="3" id="KW-1185">Reference proteome</keyword>
<reference evidence="2" key="1">
    <citation type="journal article" date="2014" name="Int. J. Syst. Evol. Microbiol.">
        <title>Complete genome sequence of Corynebacterium casei LMG S-19264T (=DSM 44701T), isolated from a smear-ripened cheese.</title>
        <authorList>
            <consortium name="US DOE Joint Genome Institute (JGI-PGF)"/>
            <person name="Walter F."/>
            <person name="Albersmeier A."/>
            <person name="Kalinowski J."/>
            <person name="Ruckert C."/>
        </authorList>
    </citation>
    <scope>NUCLEOTIDE SEQUENCE</scope>
    <source>
        <strain evidence="2">CGMCC 1.15290</strain>
    </source>
</reference>
<evidence type="ECO:0000313" key="2">
    <source>
        <dbReference type="EMBL" id="GGH73536.1"/>
    </source>
</evidence>
<keyword evidence="1" id="KW-0472">Membrane</keyword>